<keyword evidence="1" id="KW-0175">Coiled coil</keyword>
<evidence type="ECO:0000313" key="2">
    <source>
        <dbReference type="EMBL" id="CAF4447441.1"/>
    </source>
</evidence>
<dbReference type="Proteomes" id="UP000663881">
    <property type="component" value="Unassembled WGS sequence"/>
</dbReference>
<evidence type="ECO:0000313" key="3">
    <source>
        <dbReference type="Proteomes" id="UP000663881"/>
    </source>
</evidence>
<organism evidence="2 3">
    <name type="scientific">Adineta steineri</name>
    <dbReference type="NCBI Taxonomy" id="433720"/>
    <lineage>
        <taxon>Eukaryota</taxon>
        <taxon>Metazoa</taxon>
        <taxon>Spiralia</taxon>
        <taxon>Gnathifera</taxon>
        <taxon>Rotifera</taxon>
        <taxon>Eurotatoria</taxon>
        <taxon>Bdelloidea</taxon>
        <taxon>Adinetida</taxon>
        <taxon>Adinetidae</taxon>
        <taxon>Adineta</taxon>
    </lineage>
</organism>
<name>A0A820SC30_9BILA</name>
<gene>
    <name evidence="2" type="ORF">OKA104_LOCUS53970</name>
</gene>
<evidence type="ECO:0000256" key="1">
    <source>
        <dbReference type="SAM" id="Coils"/>
    </source>
</evidence>
<dbReference type="EMBL" id="CAJOAY010034808">
    <property type="protein sequence ID" value="CAF4447441.1"/>
    <property type="molecule type" value="Genomic_DNA"/>
</dbReference>
<proteinExistence type="predicted"/>
<accession>A0A820SC30</accession>
<feature type="coiled-coil region" evidence="1">
    <location>
        <begin position="21"/>
        <end position="48"/>
    </location>
</feature>
<reference evidence="2" key="1">
    <citation type="submission" date="2021-02" db="EMBL/GenBank/DDBJ databases">
        <authorList>
            <person name="Nowell W R."/>
        </authorList>
    </citation>
    <scope>NUCLEOTIDE SEQUENCE</scope>
</reference>
<comment type="caution">
    <text evidence="2">The sequence shown here is derived from an EMBL/GenBank/DDBJ whole genome shotgun (WGS) entry which is preliminary data.</text>
</comment>
<dbReference type="AlphaFoldDB" id="A0A820SC30"/>
<sequence>MDDDLAFCLGRFIDDQIQLIDDRIERIKEKEIEECNEIEQERADDIQNRPPR</sequence>
<protein>
    <submittedName>
        <fullName evidence="2">Uncharacterized protein</fullName>
    </submittedName>
</protein>
<feature type="non-terminal residue" evidence="2">
    <location>
        <position position="52"/>
    </location>
</feature>